<reference evidence="1 2" key="1">
    <citation type="submission" date="2015-01" db="EMBL/GenBank/DDBJ databases">
        <title>Evolution of Trichinella species and genotypes.</title>
        <authorList>
            <person name="Korhonen P.K."/>
            <person name="Edoardo P."/>
            <person name="Giuseppe L.R."/>
            <person name="Gasser R.B."/>
        </authorList>
    </citation>
    <scope>NUCLEOTIDE SEQUENCE [LARGE SCALE GENOMIC DNA]</scope>
    <source>
        <strain evidence="1">ISS1029</strain>
    </source>
</reference>
<dbReference type="Proteomes" id="UP000055024">
    <property type="component" value="Unassembled WGS sequence"/>
</dbReference>
<name>A0A0V1I1N0_9BILA</name>
<dbReference type="EMBL" id="JYDP01000010">
    <property type="protein sequence ID" value="KRZ16716.1"/>
    <property type="molecule type" value="Genomic_DNA"/>
</dbReference>
<evidence type="ECO:0000313" key="1">
    <source>
        <dbReference type="EMBL" id="KRZ16716.1"/>
    </source>
</evidence>
<gene>
    <name evidence="1" type="ORF">T11_15054</name>
</gene>
<comment type="caution">
    <text evidence="1">The sequence shown here is derived from an EMBL/GenBank/DDBJ whole genome shotgun (WGS) entry which is preliminary data.</text>
</comment>
<proteinExistence type="predicted"/>
<organism evidence="1 2">
    <name type="scientific">Trichinella zimbabwensis</name>
    <dbReference type="NCBI Taxonomy" id="268475"/>
    <lineage>
        <taxon>Eukaryota</taxon>
        <taxon>Metazoa</taxon>
        <taxon>Ecdysozoa</taxon>
        <taxon>Nematoda</taxon>
        <taxon>Enoplea</taxon>
        <taxon>Dorylaimia</taxon>
        <taxon>Trichinellida</taxon>
        <taxon>Trichinellidae</taxon>
        <taxon>Trichinella</taxon>
    </lineage>
</organism>
<protein>
    <submittedName>
        <fullName evidence="1">Uncharacterized protein</fullName>
    </submittedName>
</protein>
<dbReference type="AlphaFoldDB" id="A0A0V1I1N0"/>
<keyword evidence="2" id="KW-1185">Reference proteome</keyword>
<accession>A0A0V1I1N0</accession>
<evidence type="ECO:0000313" key="2">
    <source>
        <dbReference type="Proteomes" id="UP000055024"/>
    </source>
</evidence>
<sequence length="67" mass="7364">MKTISELDVLINCLKNVGKEQLTKKYVITYIVLPCGLVVRICGFHPQGPGSIPGMGKLFPLLTSQYV</sequence>